<dbReference type="FunFam" id="3.40.1170.10:FF:000001">
    <property type="entry name" value="DNA mismatch repair protein MutS"/>
    <property type="match status" value="1"/>
</dbReference>
<dbReference type="InterPro" id="IPR017261">
    <property type="entry name" value="DNA_mismatch_repair_MutS/MSH"/>
</dbReference>
<evidence type="ECO:0000256" key="1">
    <source>
        <dbReference type="ARBA" id="ARBA00006271"/>
    </source>
</evidence>
<dbReference type="Pfam" id="PF05192">
    <property type="entry name" value="MutS_III"/>
    <property type="match status" value="1"/>
</dbReference>
<dbReference type="EMBL" id="CP022355">
    <property type="protein sequence ID" value="ASK77855.1"/>
    <property type="molecule type" value="Genomic_DNA"/>
</dbReference>
<proteinExistence type="inferred from homology"/>
<dbReference type="InterPro" id="IPR000432">
    <property type="entry name" value="DNA_mismatch_repair_MutS_C"/>
</dbReference>
<comment type="function">
    <text evidence="8 9">This protein is involved in the repair of mismatches in DNA. It is possible that it carries out the mismatch recognition step. This protein has a weak ATPase activity.</text>
</comment>
<keyword evidence="6 9" id="KW-0238">DNA-binding</keyword>
<dbReference type="AlphaFoldDB" id="A0A220VBY2"/>
<dbReference type="InterPro" id="IPR045076">
    <property type="entry name" value="MutS"/>
</dbReference>
<dbReference type="SUPFAM" id="SSF48334">
    <property type="entry name" value="DNA repair protein MutS, domain III"/>
    <property type="match status" value="1"/>
</dbReference>
<dbReference type="PROSITE" id="PS00486">
    <property type="entry name" value="DNA_MISMATCH_REPAIR_2"/>
    <property type="match status" value="1"/>
</dbReference>
<comment type="similarity">
    <text evidence="1 9 10">Belongs to the DNA mismatch repair MutS family.</text>
</comment>
<keyword evidence="7 9" id="KW-0234">DNA repair</keyword>
<dbReference type="PANTHER" id="PTHR11361">
    <property type="entry name" value="DNA MISMATCH REPAIR PROTEIN MUTS FAMILY MEMBER"/>
    <property type="match status" value="1"/>
</dbReference>
<dbReference type="Pfam" id="PF00488">
    <property type="entry name" value="MutS_V"/>
    <property type="match status" value="1"/>
</dbReference>
<dbReference type="SMART" id="SM00534">
    <property type="entry name" value="MUTSac"/>
    <property type="match status" value="1"/>
</dbReference>
<dbReference type="HAMAP" id="MF_00096">
    <property type="entry name" value="MutS"/>
    <property type="match status" value="1"/>
</dbReference>
<accession>A0A220VBY2</accession>
<dbReference type="SMART" id="SM00533">
    <property type="entry name" value="MUTSd"/>
    <property type="match status" value="1"/>
</dbReference>
<dbReference type="KEGG" id="pmai:CF386_01680"/>
<dbReference type="GO" id="GO:0006298">
    <property type="term" value="P:mismatch repair"/>
    <property type="evidence" value="ECO:0007669"/>
    <property type="project" value="UniProtKB-UniRule"/>
</dbReference>
<dbReference type="Gene3D" id="3.30.420.110">
    <property type="entry name" value="MutS, connector domain"/>
    <property type="match status" value="1"/>
</dbReference>
<dbReference type="InterPro" id="IPR007696">
    <property type="entry name" value="DNA_mismatch_repair_MutS_core"/>
</dbReference>
<evidence type="ECO:0000256" key="8">
    <source>
        <dbReference type="ARBA" id="ARBA00024647"/>
    </source>
</evidence>
<protein>
    <recommendedName>
        <fullName evidence="2 9">DNA mismatch repair protein MutS</fullName>
    </recommendedName>
</protein>
<name>A0A220VBY2_9GAMM</name>
<feature type="domain" description="DNA mismatch repair proteins mutS family" evidence="11">
    <location>
        <begin position="690"/>
        <end position="706"/>
    </location>
</feature>
<keyword evidence="5 9" id="KW-0067">ATP-binding</keyword>
<dbReference type="InterPro" id="IPR007695">
    <property type="entry name" value="DNA_mismatch_repair_MutS-lik_N"/>
</dbReference>
<evidence type="ECO:0000313" key="13">
    <source>
        <dbReference type="Proteomes" id="UP000242175"/>
    </source>
</evidence>
<dbReference type="Gene3D" id="3.40.50.300">
    <property type="entry name" value="P-loop containing nucleotide triphosphate hydrolases"/>
    <property type="match status" value="1"/>
</dbReference>
<dbReference type="RefSeq" id="WP_089072765.1">
    <property type="nucleotide sequence ID" value="NZ_CBCSAM010000005.1"/>
</dbReference>
<dbReference type="InterPro" id="IPR016151">
    <property type="entry name" value="DNA_mismatch_repair_MutS_N"/>
</dbReference>
<dbReference type="NCBIfam" id="NF003810">
    <property type="entry name" value="PRK05399.1"/>
    <property type="match status" value="1"/>
</dbReference>
<dbReference type="GO" id="GO:0005524">
    <property type="term" value="F:ATP binding"/>
    <property type="evidence" value="ECO:0007669"/>
    <property type="project" value="UniProtKB-UniRule"/>
</dbReference>
<dbReference type="Pfam" id="PF05190">
    <property type="entry name" value="MutS_IV"/>
    <property type="match status" value="1"/>
</dbReference>
<dbReference type="SUPFAM" id="SSF53150">
    <property type="entry name" value="DNA repair protein MutS, domain II"/>
    <property type="match status" value="1"/>
</dbReference>
<dbReference type="CDD" id="cd03284">
    <property type="entry name" value="ABC_MutS1"/>
    <property type="match status" value="1"/>
</dbReference>
<dbReference type="Pfam" id="PF01624">
    <property type="entry name" value="MutS_I"/>
    <property type="match status" value="1"/>
</dbReference>
<dbReference type="FunFam" id="3.40.50.300:FF:000870">
    <property type="entry name" value="MutS protein homolog 4"/>
    <property type="match status" value="1"/>
</dbReference>
<evidence type="ECO:0000256" key="7">
    <source>
        <dbReference type="ARBA" id="ARBA00023204"/>
    </source>
</evidence>
<dbReference type="Gene3D" id="3.40.1170.10">
    <property type="entry name" value="DNA repair protein MutS, domain I"/>
    <property type="match status" value="1"/>
</dbReference>
<dbReference type="GO" id="GO:0030983">
    <property type="term" value="F:mismatched DNA binding"/>
    <property type="evidence" value="ECO:0007669"/>
    <property type="project" value="InterPro"/>
</dbReference>
<dbReference type="Pfam" id="PF05188">
    <property type="entry name" value="MutS_II"/>
    <property type="match status" value="1"/>
</dbReference>
<dbReference type="SUPFAM" id="SSF55271">
    <property type="entry name" value="DNA repair protein MutS, domain I"/>
    <property type="match status" value="1"/>
</dbReference>
<evidence type="ECO:0000256" key="10">
    <source>
        <dbReference type="RuleBase" id="RU003756"/>
    </source>
</evidence>
<dbReference type="SUPFAM" id="SSF52540">
    <property type="entry name" value="P-loop containing nucleoside triphosphate hydrolases"/>
    <property type="match status" value="1"/>
</dbReference>
<dbReference type="InterPro" id="IPR007861">
    <property type="entry name" value="DNA_mismatch_repair_MutS_clamp"/>
</dbReference>
<dbReference type="Proteomes" id="UP000242175">
    <property type="component" value="Chromosome large"/>
</dbReference>
<dbReference type="NCBIfam" id="TIGR01070">
    <property type="entry name" value="mutS1"/>
    <property type="match status" value="1"/>
</dbReference>
<dbReference type="PANTHER" id="PTHR11361:SF34">
    <property type="entry name" value="DNA MISMATCH REPAIR PROTEIN MSH1, MITOCHONDRIAL"/>
    <property type="match status" value="1"/>
</dbReference>
<dbReference type="Gene3D" id="1.10.1420.10">
    <property type="match status" value="2"/>
</dbReference>
<dbReference type="InterPro" id="IPR036678">
    <property type="entry name" value="MutS_con_dom_sf"/>
</dbReference>
<dbReference type="OrthoDB" id="9802448at2"/>
<dbReference type="InterPro" id="IPR005748">
    <property type="entry name" value="DNA_mismatch_repair_MutS"/>
</dbReference>
<dbReference type="InterPro" id="IPR027417">
    <property type="entry name" value="P-loop_NTPase"/>
</dbReference>
<sequence>MSKETFSQKQTPMIQQYLDIKSEYPEILLFYRMGDFYELFFDDAKKASKLLDLTLTSRGKNSDNPIPMAGVPFHSLENYLIKLIKLGESIAICEQLGISGSNKGPMERKVTKVITPGTLTDECFLNEQNENLIACVSYRNKRYALATIELSTAQFNISEYDTLNALQSSLIKNFPTEVLYEENFPNPDLFASSISVKKLSSYKFNIDNCLFILNKHFKTNNLDGFGFSSKHAAISSAAVLLEYVKNCQKSTLDHIKTIKVSHQDDYIILDADTRKHLELTLNTKENGKNTLYSCINKTQTAMGARLLKKLIHEPIRDTQLLNLKLNCVAELIQKDLFNDIANELNHVFDIERIISRIALKSVTPRDVIKLKTTLQKIPTLQNILNNTTSNDLKKVSLLSDTYKSIVERISSILVENPPSTVRDGNFVLEGFNQELDEWRALSKNVDAYVANYEKEEKKKYSIDSLKVNYNKVHGFFIQISKAQAVKAPSHYIRKQTLKNYERYTVEALAEYEEKLIKSKTEILNLEKKIWFELVDTLYKKLEELQDIAKILSLIDVHNSNAISAIENSYTRPTFTDENILSIKNGRHPVVEKSLDSTFSPNNTNFDETIKMMIITGPNMGGKSTYMRQTALITLMAHIGSYVPAESCKVGPIDRIFTRIGASDDLSSGKSTFMVEMTETANILNNATKSSLVLLDEIGRGTSTYDGLSIAWATSEYLMEKSQPLTMFATHYYELTNLEAQFKKIKNFHFDAVEQINDIAFNHKIKVGSTSRSFGISVARLAGLPSAVIESAKQKILALEKEQGDPYVSLNQTNKSDSELELNKLEKKIQSIDLNNTTPLESLNFLKQLQNKNY</sequence>
<dbReference type="GO" id="GO:0005829">
    <property type="term" value="C:cytosol"/>
    <property type="evidence" value="ECO:0007669"/>
    <property type="project" value="TreeGrafter"/>
</dbReference>
<organism evidence="12 13">
    <name type="scientific">Paraphotobacterium marinum</name>
    <dbReference type="NCBI Taxonomy" id="1755811"/>
    <lineage>
        <taxon>Bacteria</taxon>
        <taxon>Pseudomonadati</taxon>
        <taxon>Pseudomonadota</taxon>
        <taxon>Gammaproteobacteria</taxon>
        <taxon>Vibrionales</taxon>
        <taxon>Vibrionaceae</taxon>
        <taxon>Paraphotobacterium</taxon>
    </lineage>
</organism>
<keyword evidence="13" id="KW-1185">Reference proteome</keyword>
<evidence type="ECO:0000256" key="2">
    <source>
        <dbReference type="ARBA" id="ARBA00021982"/>
    </source>
</evidence>
<evidence type="ECO:0000256" key="6">
    <source>
        <dbReference type="ARBA" id="ARBA00023125"/>
    </source>
</evidence>
<evidence type="ECO:0000256" key="3">
    <source>
        <dbReference type="ARBA" id="ARBA00022741"/>
    </source>
</evidence>
<keyword evidence="3 9" id="KW-0547">Nucleotide-binding</keyword>
<dbReference type="GO" id="GO:0003684">
    <property type="term" value="F:damaged DNA binding"/>
    <property type="evidence" value="ECO:0007669"/>
    <property type="project" value="UniProtKB-UniRule"/>
</dbReference>
<evidence type="ECO:0000256" key="4">
    <source>
        <dbReference type="ARBA" id="ARBA00022763"/>
    </source>
</evidence>
<feature type="binding site" evidence="9">
    <location>
        <begin position="616"/>
        <end position="623"/>
    </location>
    <ligand>
        <name>ATP</name>
        <dbReference type="ChEBI" id="CHEBI:30616"/>
    </ligand>
</feature>
<evidence type="ECO:0000256" key="9">
    <source>
        <dbReference type="HAMAP-Rule" id="MF_00096"/>
    </source>
</evidence>
<evidence type="ECO:0000256" key="5">
    <source>
        <dbReference type="ARBA" id="ARBA00022840"/>
    </source>
</evidence>
<reference evidence="12 13" key="1">
    <citation type="journal article" date="2016" name="Int. J. Syst. Evol. Microbiol.">
        <title>Paraphotobacterium marinum gen. nov., sp. nov., a member of the family Vibrionaceae, isolated from surface seawater.</title>
        <authorList>
            <person name="Huang Z."/>
            <person name="Dong C."/>
            <person name="Shao Z."/>
        </authorList>
    </citation>
    <scope>NUCLEOTIDE SEQUENCE [LARGE SCALE GENOMIC DNA]</scope>
    <source>
        <strain evidence="12 13">NSCS20N07D</strain>
    </source>
</reference>
<evidence type="ECO:0000259" key="11">
    <source>
        <dbReference type="PROSITE" id="PS00486"/>
    </source>
</evidence>
<evidence type="ECO:0000313" key="12">
    <source>
        <dbReference type="EMBL" id="ASK77855.1"/>
    </source>
</evidence>
<dbReference type="InterPro" id="IPR007860">
    <property type="entry name" value="DNA_mmatch_repair_MutS_con_dom"/>
</dbReference>
<dbReference type="PIRSF" id="PIRSF037677">
    <property type="entry name" value="DNA_mis_repair_Msh6"/>
    <property type="match status" value="1"/>
</dbReference>
<dbReference type="InterPro" id="IPR036187">
    <property type="entry name" value="DNA_mismatch_repair_MutS_sf"/>
</dbReference>
<gene>
    <name evidence="9 12" type="primary">mutS</name>
    <name evidence="12" type="ORF">CF386_01680</name>
</gene>
<keyword evidence="4 9" id="KW-0227">DNA damage</keyword>
<dbReference type="GO" id="GO:0140664">
    <property type="term" value="F:ATP-dependent DNA damage sensor activity"/>
    <property type="evidence" value="ECO:0007669"/>
    <property type="project" value="InterPro"/>
</dbReference>